<feature type="transmembrane region" description="Helical" evidence="2">
    <location>
        <begin position="55"/>
        <end position="73"/>
    </location>
</feature>
<feature type="transmembrane region" description="Helical" evidence="2">
    <location>
        <begin position="27"/>
        <end position="49"/>
    </location>
</feature>
<feature type="region of interest" description="Disordered" evidence="1">
    <location>
        <begin position="1"/>
        <end position="21"/>
    </location>
</feature>
<dbReference type="Proteomes" id="UP000887565">
    <property type="component" value="Unplaced"/>
</dbReference>
<organism evidence="3 4">
    <name type="scientific">Romanomermis culicivorax</name>
    <name type="common">Nematode worm</name>
    <dbReference type="NCBI Taxonomy" id="13658"/>
    <lineage>
        <taxon>Eukaryota</taxon>
        <taxon>Metazoa</taxon>
        <taxon>Ecdysozoa</taxon>
        <taxon>Nematoda</taxon>
        <taxon>Enoplea</taxon>
        <taxon>Dorylaimia</taxon>
        <taxon>Mermithida</taxon>
        <taxon>Mermithoidea</taxon>
        <taxon>Mermithidae</taxon>
        <taxon>Romanomermis</taxon>
    </lineage>
</organism>
<evidence type="ECO:0000256" key="1">
    <source>
        <dbReference type="SAM" id="MobiDB-lite"/>
    </source>
</evidence>
<evidence type="ECO:0000313" key="4">
    <source>
        <dbReference type="WBParaSite" id="nRc.2.0.1.t44240-RA"/>
    </source>
</evidence>
<keyword evidence="2" id="KW-0472">Membrane</keyword>
<keyword evidence="2" id="KW-0812">Transmembrane</keyword>
<evidence type="ECO:0000313" key="3">
    <source>
        <dbReference type="Proteomes" id="UP000887565"/>
    </source>
</evidence>
<keyword evidence="2" id="KW-1133">Transmembrane helix</keyword>
<protein>
    <submittedName>
        <fullName evidence="4">Uncharacterized protein</fullName>
    </submittedName>
</protein>
<sequence>MGVEQAQKDLHGNGAPQKHGNDSEKSLLLFIILEFIPTPRLIVLIIVRLGIGDKLFGGLTVWLVSMTLPTAILDRAFNR</sequence>
<name>A0A915L0K0_ROMCU</name>
<dbReference type="WBParaSite" id="nRc.2.0.1.t44240-RA">
    <property type="protein sequence ID" value="nRc.2.0.1.t44240-RA"/>
    <property type="gene ID" value="nRc.2.0.1.g44240"/>
</dbReference>
<keyword evidence="3" id="KW-1185">Reference proteome</keyword>
<evidence type="ECO:0000256" key="2">
    <source>
        <dbReference type="SAM" id="Phobius"/>
    </source>
</evidence>
<accession>A0A915L0K0</accession>
<reference evidence="4" key="1">
    <citation type="submission" date="2022-11" db="UniProtKB">
        <authorList>
            <consortium name="WormBaseParasite"/>
        </authorList>
    </citation>
    <scope>IDENTIFICATION</scope>
</reference>
<proteinExistence type="predicted"/>
<feature type="compositionally biased region" description="Basic and acidic residues" evidence="1">
    <location>
        <begin position="1"/>
        <end position="11"/>
    </location>
</feature>
<dbReference type="AlphaFoldDB" id="A0A915L0K0"/>